<dbReference type="Gene3D" id="3.40.50.1820">
    <property type="entry name" value="alpha/beta hydrolase"/>
    <property type="match status" value="1"/>
</dbReference>
<evidence type="ECO:0000259" key="1">
    <source>
        <dbReference type="Pfam" id="PF12697"/>
    </source>
</evidence>
<dbReference type="PANTHER" id="PTHR46438">
    <property type="entry name" value="ALPHA/BETA-HYDROLASES SUPERFAMILY PROTEIN"/>
    <property type="match status" value="1"/>
</dbReference>
<evidence type="ECO:0000313" key="3">
    <source>
        <dbReference type="Proteomes" id="UP001057580"/>
    </source>
</evidence>
<dbReference type="Proteomes" id="UP001057580">
    <property type="component" value="Chromosome"/>
</dbReference>
<sequence length="314" mass="34145">MRLRNLLGGAALGMGAVAATNLSLRQDPDDLPTPFGRDLQTYRWRGFDVAYSEAGDPDDPDLVLFHGVNAAGSSHEFRYVVDELAEEYHVLAPDLPGFGHSDRPPLMYSASLYETFVADFLRDLSEEPTVLASSLTAAYLAAALDTPKPPRVRELWLICPTATAMPGQRTAIRSLLRAPLVGEGLFNLLTSRPSIRYFLTDHGFADEANITDEWVEYDWLTAHQPNARYAPASFVSGFLNSTVDLGAVLGELDVPVTVYWGGAAHLPPVDAGRDLAEQADATLVVFEDADLLPHAEFPDEFVETVLGRASAAEA</sequence>
<dbReference type="PRINTS" id="PR00111">
    <property type="entry name" value="ABHYDROLASE"/>
</dbReference>
<evidence type="ECO:0000313" key="2">
    <source>
        <dbReference type="EMBL" id="UWM55036.1"/>
    </source>
</evidence>
<accession>A0A9E7U8N9</accession>
<dbReference type="Pfam" id="PF12697">
    <property type="entry name" value="Abhydrolase_6"/>
    <property type="match status" value="1"/>
</dbReference>
<keyword evidence="3" id="KW-1185">Reference proteome</keyword>
<dbReference type="KEGG" id="ssai:N0B31_01855"/>
<protein>
    <submittedName>
        <fullName evidence="2">Alpha/beta fold hydrolase</fullName>
    </submittedName>
</protein>
<name>A0A9E7U8N9_9EURY</name>
<proteinExistence type="predicted"/>
<feature type="domain" description="AB hydrolase-1" evidence="1">
    <location>
        <begin position="62"/>
        <end position="303"/>
    </location>
</feature>
<dbReference type="EMBL" id="CP104003">
    <property type="protein sequence ID" value="UWM55036.1"/>
    <property type="molecule type" value="Genomic_DNA"/>
</dbReference>
<reference evidence="2" key="1">
    <citation type="submission" date="2022-09" db="EMBL/GenBank/DDBJ databases">
        <title>Diverse halophilic archaea isolated from saline environments.</title>
        <authorList>
            <person name="Cui H.-L."/>
        </authorList>
    </citation>
    <scope>NUCLEOTIDE SEQUENCE</scope>
    <source>
        <strain evidence="2">ZS-35-S2</strain>
    </source>
</reference>
<keyword evidence="2" id="KW-0378">Hydrolase</keyword>
<dbReference type="InterPro" id="IPR029058">
    <property type="entry name" value="AB_hydrolase_fold"/>
</dbReference>
<dbReference type="RefSeq" id="WP_260594088.1">
    <property type="nucleotide sequence ID" value="NZ_CP104003.1"/>
</dbReference>
<gene>
    <name evidence="2" type="ORF">N0B31_01855</name>
</gene>
<dbReference type="PANTHER" id="PTHR46438:SF2">
    <property type="entry name" value="ALPHA_BETA-HYDROLASES SUPERFAMILY PROTEIN"/>
    <property type="match status" value="1"/>
</dbReference>
<dbReference type="AlphaFoldDB" id="A0A9E7U8N9"/>
<dbReference type="GO" id="GO:0016787">
    <property type="term" value="F:hydrolase activity"/>
    <property type="evidence" value="ECO:0007669"/>
    <property type="project" value="UniProtKB-KW"/>
</dbReference>
<dbReference type="GeneID" id="74941127"/>
<organism evidence="2 3">
    <name type="scientific">Salinirubellus salinus</name>
    <dbReference type="NCBI Taxonomy" id="1364945"/>
    <lineage>
        <taxon>Archaea</taxon>
        <taxon>Methanobacteriati</taxon>
        <taxon>Methanobacteriota</taxon>
        <taxon>Stenosarchaea group</taxon>
        <taxon>Halobacteria</taxon>
        <taxon>Halobacteriales</taxon>
        <taxon>Natronomonadaceae</taxon>
        <taxon>Salinirubellus</taxon>
    </lineage>
</organism>
<dbReference type="InterPro" id="IPR000073">
    <property type="entry name" value="AB_hydrolase_1"/>
</dbReference>
<dbReference type="SUPFAM" id="SSF53474">
    <property type="entry name" value="alpha/beta-Hydrolases"/>
    <property type="match status" value="1"/>
</dbReference>